<dbReference type="PANTHER" id="PTHR11733">
    <property type="entry name" value="ZINC METALLOPROTEASE FAMILY M13 NEPRILYSIN-RELATED"/>
    <property type="match status" value="1"/>
</dbReference>
<evidence type="ECO:0000256" key="1">
    <source>
        <dbReference type="ARBA" id="ARBA00007357"/>
    </source>
</evidence>
<reference evidence="3 4" key="1">
    <citation type="journal article" date="2023" name="Arcadia Sci">
        <title>De novo assembly of a long-read Amblyomma americanum tick genome.</title>
        <authorList>
            <person name="Chou S."/>
            <person name="Poskanzer K.E."/>
            <person name="Rollins M."/>
            <person name="Thuy-Boun P.S."/>
        </authorList>
    </citation>
    <scope>NUCLEOTIDE SEQUENCE [LARGE SCALE GENOMIC DNA]</scope>
    <source>
        <strain evidence="3">F_SG_1</strain>
        <tissue evidence="3">Salivary glands</tissue>
    </source>
</reference>
<gene>
    <name evidence="3" type="ORF">V5799_022283</name>
</gene>
<protein>
    <recommendedName>
        <fullName evidence="2">Peptidase M13 N-terminal domain-containing protein</fullName>
    </recommendedName>
</protein>
<evidence type="ECO:0000313" key="4">
    <source>
        <dbReference type="Proteomes" id="UP001321473"/>
    </source>
</evidence>
<evidence type="ECO:0000259" key="2">
    <source>
        <dbReference type="Pfam" id="PF05649"/>
    </source>
</evidence>
<proteinExistence type="inferred from homology"/>
<dbReference type="GO" id="GO:0016485">
    <property type="term" value="P:protein processing"/>
    <property type="evidence" value="ECO:0007669"/>
    <property type="project" value="TreeGrafter"/>
</dbReference>
<dbReference type="InterPro" id="IPR000718">
    <property type="entry name" value="Peptidase_M13"/>
</dbReference>
<dbReference type="Pfam" id="PF05649">
    <property type="entry name" value="Peptidase_M13_N"/>
    <property type="match status" value="1"/>
</dbReference>
<dbReference type="AlphaFoldDB" id="A0AAQ4FLA4"/>
<dbReference type="EMBL" id="JARKHS020001263">
    <property type="protein sequence ID" value="KAK8787940.1"/>
    <property type="molecule type" value="Genomic_DNA"/>
</dbReference>
<keyword evidence="4" id="KW-1185">Reference proteome</keyword>
<feature type="domain" description="Peptidase M13 N-terminal" evidence="2">
    <location>
        <begin position="7"/>
        <end position="339"/>
    </location>
</feature>
<comment type="caution">
    <text evidence="3">The sequence shown here is derived from an EMBL/GenBank/DDBJ whole genome shotgun (WGS) entry which is preliminary data.</text>
</comment>
<accession>A0AAQ4FLA4</accession>
<name>A0AAQ4FLA4_AMBAM</name>
<dbReference type="InterPro" id="IPR008753">
    <property type="entry name" value="Peptidase_M13_N"/>
</dbReference>
<comment type="similarity">
    <text evidence="1">Belongs to the peptidase M13 family.</text>
</comment>
<dbReference type="SUPFAM" id="SSF55486">
    <property type="entry name" value="Metalloproteases ('zincins'), catalytic domain"/>
    <property type="match status" value="1"/>
</dbReference>
<dbReference type="Proteomes" id="UP001321473">
    <property type="component" value="Unassembled WGS sequence"/>
</dbReference>
<dbReference type="PROSITE" id="PS51885">
    <property type="entry name" value="NEPRILYSIN"/>
    <property type="match status" value="1"/>
</dbReference>
<evidence type="ECO:0000313" key="3">
    <source>
        <dbReference type="EMBL" id="KAK8787940.1"/>
    </source>
</evidence>
<dbReference type="GO" id="GO:0004222">
    <property type="term" value="F:metalloendopeptidase activity"/>
    <property type="evidence" value="ECO:0007669"/>
    <property type="project" value="InterPro"/>
</dbReference>
<dbReference type="GO" id="GO:0005886">
    <property type="term" value="C:plasma membrane"/>
    <property type="evidence" value="ECO:0007669"/>
    <property type="project" value="TreeGrafter"/>
</dbReference>
<organism evidence="3 4">
    <name type="scientific">Amblyomma americanum</name>
    <name type="common">Lone star tick</name>
    <dbReference type="NCBI Taxonomy" id="6943"/>
    <lineage>
        <taxon>Eukaryota</taxon>
        <taxon>Metazoa</taxon>
        <taxon>Ecdysozoa</taxon>
        <taxon>Arthropoda</taxon>
        <taxon>Chelicerata</taxon>
        <taxon>Arachnida</taxon>
        <taxon>Acari</taxon>
        <taxon>Parasitiformes</taxon>
        <taxon>Ixodida</taxon>
        <taxon>Ixodoidea</taxon>
        <taxon>Ixodidae</taxon>
        <taxon>Amblyomminae</taxon>
        <taxon>Amblyomma</taxon>
    </lineage>
</organism>
<sequence>MDEDKNPCDNFYEYACGSWNDNNNPGDTVLALAWDRFALTVASKFESLYVPKEEQSSVHKAAVYWQACLSVLNSSNVPGVKEALQSAGIAWPRRNPKPDFLNVMFFMTERVNMPVFIQLTTVKTNSSAYLLFFGQWGMFADKMRSLATLSRTRQLANHVQVLFESFGGTDHSRLSELTKQFEGMAEFFVRYSNESYRRNKKRYSNATAFLQFTPTVSLEKWNLLYESYRGVSVSGARGVSIVGVEYFAAVFRLHQKYGDAVMNDIVEGLAVENLIGFTEPRILESFYGNAEDARNLLRGNCFAVSYSIFGYAINYFFLRSKAVPYDDVKKLAQDIREELPMLLGGNSSVVARATNTVYFKAAFLILERSRPGGYLSAYTNYPDMTRDPLKNWMLVVEHGKKGSAITDPYIIYNKRDHIKFKGFRLMMPDLLFPVFSSDAHWAIRYGGLGARIAAALIRDYIEGSGKANEVYRANHDCLFGKSAAGPIDENLQIAIASAGVILRLFEKARSKKPRDDPLVMDMPHFKSEKVPFIFGCHLLCGERGGEELCNTPVRHSADFARVFDCPQDSPMNPSKKCWMLPP</sequence>
<dbReference type="Gene3D" id="3.40.390.10">
    <property type="entry name" value="Collagenase (Catalytic Domain)"/>
    <property type="match status" value="2"/>
</dbReference>
<dbReference type="Gene3D" id="1.10.1380.10">
    <property type="entry name" value="Neutral endopeptidase , domain2"/>
    <property type="match status" value="1"/>
</dbReference>
<dbReference type="InterPro" id="IPR042089">
    <property type="entry name" value="Peptidase_M13_dom_2"/>
</dbReference>
<dbReference type="PANTHER" id="PTHR11733:SF241">
    <property type="entry name" value="GH26575P-RELATED"/>
    <property type="match status" value="1"/>
</dbReference>
<dbReference type="InterPro" id="IPR024079">
    <property type="entry name" value="MetalloPept_cat_dom_sf"/>
</dbReference>